<dbReference type="AlphaFoldDB" id="A0AAW0YAX5"/>
<evidence type="ECO:0000313" key="2">
    <source>
        <dbReference type="EMBL" id="KAK8748883.1"/>
    </source>
</evidence>
<feature type="compositionally biased region" description="Polar residues" evidence="1">
    <location>
        <begin position="182"/>
        <end position="194"/>
    </location>
</feature>
<feature type="region of interest" description="Disordered" evidence="1">
    <location>
        <begin position="164"/>
        <end position="194"/>
    </location>
</feature>
<feature type="region of interest" description="Disordered" evidence="1">
    <location>
        <begin position="1"/>
        <end position="30"/>
    </location>
</feature>
<organism evidence="2 3">
    <name type="scientific">Cherax quadricarinatus</name>
    <name type="common">Australian red claw crayfish</name>
    <dbReference type="NCBI Taxonomy" id="27406"/>
    <lineage>
        <taxon>Eukaryota</taxon>
        <taxon>Metazoa</taxon>
        <taxon>Ecdysozoa</taxon>
        <taxon>Arthropoda</taxon>
        <taxon>Crustacea</taxon>
        <taxon>Multicrustacea</taxon>
        <taxon>Malacostraca</taxon>
        <taxon>Eumalacostraca</taxon>
        <taxon>Eucarida</taxon>
        <taxon>Decapoda</taxon>
        <taxon>Pleocyemata</taxon>
        <taxon>Astacidea</taxon>
        <taxon>Parastacoidea</taxon>
        <taxon>Parastacidae</taxon>
        <taxon>Cherax</taxon>
    </lineage>
</organism>
<dbReference type="EMBL" id="JARKIK010000011">
    <property type="protein sequence ID" value="KAK8748883.1"/>
    <property type="molecule type" value="Genomic_DNA"/>
</dbReference>
<proteinExistence type="predicted"/>
<feature type="region of interest" description="Disordered" evidence="1">
    <location>
        <begin position="83"/>
        <end position="123"/>
    </location>
</feature>
<dbReference type="Proteomes" id="UP001445076">
    <property type="component" value="Unassembled WGS sequence"/>
</dbReference>
<feature type="compositionally biased region" description="Polar residues" evidence="1">
    <location>
        <begin position="95"/>
        <end position="123"/>
    </location>
</feature>
<name>A0AAW0YAX5_CHEQU</name>
<feature type="compositionally biased region" description="Low complexity" evidence="1">
    <location>
        <begin position="1"/>
        <end position="21"/>
    </location>
</feature>
<protein>
    <submittedName>
        <fullName evidence="2">Uncharacterized protein</fullName>
    </submittedName>
</protein>
<accession>A0AAW0YAX5</accession>
<gene>
    <name evidence="2" type="ORF">OTU49_016043</name>
</gene>
<reference evidence="2 3" key="1">
    <citation type="journal article" date="2024" name="BMC Genomics">
        <title>Genome assembly of redclaw crayfish (Cherax quadricarinatus) provides insights into its immune adaptation and hypoxia tolerance.</title>
        <authorList>
            <person name="Liu Z."/>
            <person name="Zheng J."/>
            <person name="Li H."/>
            <person name="Fang K."/>
            <person name="Wang S."/>
            <person name="He J."/>
            <person name="Zhou D."/>
            <person name="Weng S."/>
            <person name="Chi M."/>
            <person name="Gu Z."/>
            <person name="He J."/>
            <person name="Li F."/>
            <person name="Wang M."/>
        </authorList>
    </citation>
    <scope>NUCLEOTIDE SEQUENCE [LARGE SCALE GENOMIC DNA]</scope>
    <source>
        <strain evidence="2">ZL_2023a</strain>
    </source>
</reference>
<keyword evidence="3" id="KW-1185">Reference proteome</keyword>
<evidence type="ECO:0000313" key="3">
    <source>
        <dbReference type="Proteomes" id="UP001445076"/>
    </source>
</evidence>
<evidence type="ECO:0000256" key="1">
    <source>
        <dbReference type="SAM" id="MobiDB-lite"/>
    </source>
</evidence>
<sequence length="194" mass="20968">MRRNSIRASIRSNRSAISTTSGGFSDMGHTRIIEDPQRAIPMKGGGSLGGAARMNGLHGSFDSISKSNFNSSMEEDPSFVVYEETPQSPPGYTSELDNSTTSSFKNESLHGSNPQLAASSVTTDSTLEMKKELDLARDTQDPHLTATLPRDQAAPFHYVSADVLSGRQSKTPSEVSEDYFSQGRSQSQPLETAM</sequence>
<comment type="caution">
    <text evidence="2">The sequence shown here is derived from an EMBL/GenBank/DDBJ whole genome shotgun (WGS) entry which is preliminary data.</text>
</comment>